<evidence type="ECO:0000313" key="3">
    <source>
        <dbReference type="EnsemblMetazoa" id="G27823.1:cds"/>
    </source>
</evidence>
<dbReference type="PROSITE" id="PS50948">
    <property type="entry name" value="PAN"/>
    <property type="match status" value="1"/>
</dbReference>
<feature type="signal peptide" evidence="1">
    <location>
        <begin position="1"/>
        <end position="18"/>
    </location>
</feature>
<proteinExistence type="predicted"/>
<accession>A0A8W8LFD4</accession>
<evidence type="ECO:0000256" key="1">
    <source>
        <dbReference type="SAM" id="SignalP"/>
    </source>
</evidence>
<dbReference type="InterPro" id="IPR011641">
    <property type="entry name" value="Tyr-kin_ephrin_A/B_rcpt-like"/>
</dbReference>
<dbReference type="InterPro" id="IPR003609">
    <property type="entry name" value="Pan_app"/>
</dbReference>
<reference evidence="3" key="1">
    <citation type="submission" date="2022-08" db="UniProtKB">
        <authorList>
            <consortium name="EnsemblMetazoa"/>
        </authorList>
    </citation>
    <scope>IDENTIFICATION</scope>
    <source>
        <strain evidence="3">05x7-T-G4-1.051#20</strain>
    </source>
</reference>
<dbReference type="PANTHER" id="PTHR46967:SF2">
    <property type="entry name" value="SUSHI, VON WILLEBRAND FACTOR TYPE A, EGF AND PENTRAXIN DOMAIN-CONTAINING PROTEIN 1-LIKE"/>
    <property type="match status" value="1"/>
</dbReference>
<keyword evidence="1" id="KW-0732">Signal</keyword>
<dbReference type="InterPro" id="IPR009030">
    <property type="entry name" value="Growth_fac_rcpt_cys_sf"/>
</dbReference>
<dbReference type="Pfam" id="PF07699">
    <property type="entry name" value="Ephrin_rec_like"/>
    <property type="match status" value="1"/>
</dbReference>
<keyword evidence="4" id="KW-1185">Reference proteome</keyword>
<dbReference type="PANTHER" id="PTHR46967">
    <property type="entry name" value="INSULIN-LIKE GROWTH FACTOR BINDING PROTEIN,N-TERMINAL"/>
    <property type="match status" value="1"/>
</dbReference>
<dbReference type="EnsemblMetazoa" id="G27823.1">
    <property type="protein sequence ID" value="G27823.1:cds"/>
    <property type="gene ID" value="G27823"/>
</dbReference>
<evidence type="ECO:0000313" key="4">
    <source>
        <dbReference type="Proteomes" id="UP000005408"/>
    </source>
</evidence>
<dbReference type="Pfam" id="PF00024">
    <property type="entry name" value="PAN_1"/>
    <property type="match status" value="1"/>
</dbReference>
<feature type="chain" id="PRO_5036444884" description="Apple domain-containing protein" evidence="1">
    <location>
        <begin position="19"/>
        <end position="316"/>
    </location>
</feature>
<dbReference type="Proteomes" id="UP000005408">
    <property type="component" value="Unassembled WGS sequence"/>
</dbReference>
<dbReference type="SMART" id="SM01411">
    <property type="entry name" value="Ephrin_rec_like"/>
    <property type="match status" value="2"/>
</dbReference>
<organism evidence="3 4">
    <name type="scientific">Magallana gigas</name>
    <name type="common">Pacific oyster</name>
    <name type="synonym">Crassostrea gigas</name>
    <dbReference type="NCBI Taxonomy" id="29159"/>
    <lineage>
        <taxon>Eukaryota</taxon>
        <taxon>Metazoa</taxon>
        <taxon>Spiralia</taxon>
        <taxon>Lophotrochozoa</taxon>
        <taxon>Mollusca</taxon>
        <taxon>Bivalvia</taxon>
        <taxon>Autobranchia</taxon>
        <taxon>Pteriomorphia</taxon>
        <taxon>Ostreida</taxon>
        <taxon>Ostreoidea</taxon>
        <taxon>Ostreidae</taxon>
        <taxon>Magallana</taxon>
    </lineage>
</organism>
<feature type="domain" description="Apple" evidence="2">
    <location>
        <begin position="20"/>
        <end position="97"/>
    </location>
</feature>
<protein>
    <recommendedName>
        <fullName evidence="2">Apple domain-containing protein</fullName>
    </recommendedName>
</protein>
<sequence>MRQISLLFFCFIISPIIPFCFDSLMYGYRLNNFITEEISNIGVQTCIKECLLRKPHCQSINYNTQQFRCEVNSKGADILLEGTPDVNSIFAYLANVSKDFSKNCKDKVCQSLHKCVALKNTNVCISTACRGGTYGKEGQCLPCPVGQYNDGSKQWCSYCPPGSYNDQTGSSFCYPCPVGTYNRFYGQTVPDSCKPCPSGYHQYTTGKAACIFCSFGTYQDLEGQFNCKDCNDFNDCTNSRRTNCYSLIKHVGRIGINGLSYGKYNRHDCKAICQLDRTCKGFSLDGVTKVECFTHTQIDHTTSISDFYEFPTECLV</sequence>
<dbReference type="Gene3D" id="2.10.50.10">
    <property type="entry name" value="Tumor Necrosis Factor Receptor, subunit A, domain 2"/>
    <property type="match status" value="1"/>
</dbReference>
<evidence type="ECO:0000259" key="2">
    <source>
        <dbReference type="PROSITE" id="PS50948"/>
    </source>
</evidence>
<name>A0A8W8LFD4_MAGGI</name>
<dbReference type="SUPFAM" id="SSF57184">
    <property type="entry name" value="Growth factor receptor domain"/>
    <property type="match status" value="1"/>
</dbReference>
<dbReference type="AlphaFoldDB" id="A0A8W8LFD4"/>